<reference evidence="1 2" key="1">
    <citation type="submission" date="2022-01" db="EMBL/GenBank/DDBJ databases">
        <title>Octadecabacter sp. nov., isolated from a marine alga.</title>
        <authorList>
            <person name="Jin M.S."/>
            <person name="Kim H.M."/>
            <person name="Han D.M."/>
            <person name="Jung J.J."/>
            <person name="Jeon C.O."/>
        </authorList>
    </citation>
    <scope>NUCLEOTIDE SEQUENCE [LARGE SCALE GENOMIC DNA]</scope>
    <source>
        <strain evidence="1 2">G9-8</strain>
    </source>
</reference>
<evidence type="ECO:0000313" key="2">
    <source>
        <dbReference type="Proteomes" id="UP001200557"/>
    </source>
</evidence>
<organism evidence="1 2">
    <name type="scientific">Octadecabacter dasysiphoniae</name>
    <dbReference type="NCBI Taxonomy" id="2909341"/>
    <lineage>
        <taxon>Bacteria</taxon>
        <taxon>Pseudomonadati</taxon>
        <taxon>Pseudomonadota</taxon>
        <taxon>Alphaproteobacteria</taxon>
        <taxon>Rhodobacterales</taxon>
        <taxon>Roseobacteraceae</taxon>
        <taxon>Octadecabacter</taxon>
    </lineage>
</organism>
<accession>A0ABS9CZ54</accession>
<dbReference type="RefSeq" id="WP_235226879.1">
    <property type="nucleotide sequence ID" value="NZ_JAKGAQ010000004.1"/>
</dbReference>
<protein>
    <recommendedName>
        <fullName evidence="3">Phage tail protein</fullName>
    </recommendedName>
</protein>
<keyword evidence="2" id="KW-1185">Reference proteome</keyword>
<dbReference type="EMBL" id="JAKGAQ010000004">
    <property type="protein sequence ID" value="MCF2872556.1"/>
    <property type="molecule type" value="Genomic_DNA"/>
</dbReference>
<name>A0ABS9CZ54_9RHOB</name>
<gene>
    <name evidence="1" type="ORF">L0664_15880</name>
</gene>
<comment type="caution">
    <text evidence="1">The sequence shown here is derived from an EMBL/GenBank/DDBJ whole genome shotgun (WGS) entry which is preliminary data.</text>
</comment>
<dbReference type="Proteomes" id="UP001200557">
    <property type="component" value="Unassembled WGS sequence"/>
</dbReference>
<evidence type="ECO:0008006" key="3">
    <source>
        <dbReference type="Google" id="ProtNLM"/>
    </source>
</evidence>
<sequence length="387" mass="39832">MAIAFPFVEVSIDTKGLQPEVQRAPGVLAIVGGTNNKGSASNNDPIVVNSLDDAAPLFNEMSGPNIVAKSALYSALEIAFLQNPRPSKIYAVKASAIAAGLTALEAVDDVTFVAVADKPVKSGSGGKTAVAALKAHVENQSAAGNKRIGVAAIDPEIAVSASYGADTVALATSLKATTPRMVMVAARGAVNGDGDSADVAAAAASAIAGQAPASSMVLKKIFGLTMPLSTQFKPGEITALSDDGIIPIIDPALVAGESLHFAEGTLYTTDASQKYIDLVRLLDDVEFRLRAGLIGLIGDARITRTGLAAVIRKAEGILGVVKSTGAITGYSFNIPAYNALLKPEAARSATETQVIFTARSERLVDMTVTIVIGPAIHRLKIALQPKF</sequence>
<evidence type="ECO:0000313" key="1">
    <source>
        <dbReference type="EMBL" id="MCF2872556.1"/>
    </source>
</evidence>
<proteinExistence type="predicted"/>